<name>A0A0F9N1C9_9ZZZZ</name>
<protein>
    <submittedName>
        <fullName evidence="1">Uncharacterized protein</fullName>
    </submittedName>
</protein>
<organism evidence="1">
    <name type="scientific">marine sediment metagenome</name>
    <dbReference type="NCBI Taxonomy" id="412755"/>
    <lineage>
        <taxon>unclassified sequences</taxon>
        <taxon>metagenomes</taxon>
        <taxon>ecological metagenomes</taxon>
    </lineage>
</organism>
<reference evidence="1" key="1">
    <citation type="journal article" date="2015" name="Nature">
        <title>Complex archaea that bridge the gap between prokaryotes and eukaryotes.</title>
        <authorList>
            <person name="Spang A."/>
            <person name="Saw J.H."/>
            <person name="Jorgensen S.L."/>
            <person name="Zaremba-Niedzwiedzka K."/>
            <person name="Martijn J."/>
            <person name="Lind A.E."/>
            <person name="van Eijk R."/>
            <person name="Schleper C."/>
            <person name="Guy L."/>
            <person name="Ettema T.J."/>
        </authorList>
    </citation>
    <scope>NUCLEOTIDE SEQUENCE</scope>
</reference>
<evidence type="ECO:0000313" key="1">
    <source>
        <dbReference type="EMBL" id="KKN05567.1"/>
    </source>
</evidence>
<gene>
    <name evidence="1" type="ORF">LCGC14_1086020</name>
</gene>
<dbReference type="AlphaFoldDB" id="A0A0F9N1C9"/>
<proteinExistence type="predicted"/>
<dbReference type="EMBL" id="LAZR01004787">
    <property type="protein sequence ID" value="KKN05567.1"/>
    <property type="molecule type" value="Genomic_DNA"/>
</dbReference>
<comment type="caution">
    <text evidence="1">The sequence shown here is derived from an EMBL/GenBank/DDBJ whole genome shotgun (WGS) entry which is preliminary data.</text>
</comment>
<accession>A0A0F9N1C9</accession>
<sequence length="154" mass="16334">MPPPSRYYTEPPYHIRKILVATAGVPWADGVVEDLFIVTGRVFIARFTAFCTESLAGATATIKVGDESNDPDGLLDQITATDLVANDWWAAGTHVPGLVSIDVNHSAGYVASQVGKLAATDIVLTPATADVTDGTIEFDCWWEPVSADGNLEAA</sequence>